<evidence type="ECO:0000256" key="3">
    <source>
        <dbReference type="ARBA" id="ARBA00022692"/>
    </source>
</evidence>
<dbReference type="AlphaFoldDB" id="A0A414D4V9"/>
<feature type="transmembrane region" description="Helical" evidence="6">
    <location>
        <begin position="54"/>
        <end position="77"/>
    </location>
</feature>
<reference evidence="7 8" key="1">
    <citation type="submission" date="2018-08" db="EMBL/GenBank/DDBJ databases">
        <title>A genome reference for cultivated species of the human gut microbiota.</title>
        <authorList>
            <person name="Zou Y."/>
            <person name="Xue W."/>
            <person name="Luo G."/>
        </authorList>
    </citation>
    <scope>NUCLEOTIDE SEQUENCE [LARGE SCALE GENOMIC DNA]</scope>
    <source>
        <strain evidence="7 8">AM32-2AC</strain>
    </source>
</reference>
<feature type="transmembrane region" description="Helical" evidence="6">
    <location>
        <begin position="218"/>
        <end position="238"/>
    </location>
</feature>
<evidence type="ECO:0000256" key="6">
    <source>
        <dbReference type="SAM" id="Phobius"/>
    </source>
</evidence>
<organism evidence="7 8">
    <name type="scientific">Lachnospira eligens</name>
    <dbReference type="NCBI Taxonomy" id="39485"/>
    <lineage>
        <taxon>Bacteria</taxon>
        <taxon>Bacillati</taxon>
        <taxon>Bacillota</taxon>
        <taxon>Clostridia</taxon>
        <taxon>Lachnospirales</taxon>
        <taxon>Lachnospiraceae</taxon>
        <taxon>Lachnospira</taxon>
    </lineage>
</organism>
<feature type="transmembrane region" description="Helical" evidence="6">
    <location>
        <begin position="390"/>
        <end position="411"/>
    </location>
</feature>
<keyword evidence="4 6" id="KW-1133">Transmembrane helix</keyword>
<keyword evidence="2" id="KW-1003">Cell membrane</keyword>
<dbReference type="PANTHER" id="PTHR30250:SF11">
    <property type="entry name" value="O-ANTIGEN TRANSPORTER-RELATED"/>
    <property type="match status" value="1"/>
</dbReference>
<name>A0A414D4V9_9FIRM</name>
<evidence type="ECO:0000313" key="8">
    <source>
        <dbReference type="Proteomes" id="UP000284794"/>
    </source>
</evidence>
<feature type="transmembrane region" description="Helical" evidence="6">
    <location>
        <begin position="365"/>
        <end position="384"/>
    </location>
</feature>
<dbReference type="GO" id="GO:0005886">
    <property type="term" value="C:plasma membrane"/>
    <property type="evidence" value="ECO:0007669"/>
    <property type="project" value="UniProtKB-SubCell"/>
</dbReference>
<keyword evidence="5 6" id="KW-0472">Membrane</keyword>
<comment type="caution">
    <text evidence="7">The sequence shown here is derived from an EMBL/GenBank/DDBJ whole genome shotgun (WGS) entry which is preliminary data.</text>
</comment>
<dbReference type="Proteomes" id="UP000284794">
    <property type="component" value="Unassembled WGS sequence"/>
</dbReference>
<feature type="transmembrane region" description="Helical" evidence="6">
    <location>
        <begin position="20"/>
        <end position="42"/>
    </location>
</feature>
<feature type="transmembrane region" description="Helical" evidence="6">
    <location>
        <begin position="89"/>
        <end position="113"/>
    </location>
</feature>
<comment type="subcellular location">
    <subcellularLocation>
        <location evidence="1">Cell membrane</location>
        <topology evidence="1">Multi-pass membrane protein</topology>
    </subcellularLocation>
</comment>
<evidence type="ECO:0000313" key="7">
    <source>
        <dbReference type="EMBL" id="RHD04222.1"/>
    </source>
</evidence>
<feature type="transmembrane region" description="Helical" evidence="6">
    <location>
        <begin position="431"/>
        <end position="448"/>
    </location>
</feature>
<evidence type="ECO:0000256" key="5">
    <source>
        <dbReference type="ARBA" id="ARBA00023136"/>
    </source>
</evidence>
<dbReference type="InterPro" id="IPR050833">
    <property type="entry name" value="Poly_Biosynth_Transport"/>
</dbReference>
<feature type="transmembrane region" description="Helical" evidence="6">
    <location>
        <begin position="157"/>
        <end position="176"/>
    </location>
</feature>
<keyword evidence="3 6" id="KW-0812">Transmembrane</keyword>
<feature type="transmembrane region" description="Helical" evidence="6">
    <location>
        <begin position="258"/>
        <end position="283"/>
    </location>
</feature>
<evidence type="ECO:0000256" key="1">
    <source>
        <dbReference type="ARBA" id="ARBA00004651"/>
    </source>
</evidence>
<feature type="transmembrane region" description="Helical" evidence="6">
    <location>
        <begin position="188"/>
        <end position="206"/>
    </location>
</feature>
<feature type="transmembrane region" description="Helical" evidence="6">
    <location>
        <begin position="333"/>
        <end position="353"/>
    </location>
</feature>
<sequence>MMLEKTKKIYNKMSIASKAALWFTICGFVQKGISFITVPIFTRLLTTEQYGVVSIFYSWESIFIIFCTLNLFSGVFNNGMIKYENDRDGFLSSMQGLVSTLTLCMLLLYLLFFKKISLWIEIRRVLIIVMFMEILANSAFSFWSAKQRFEFKYRNMVILTLVVSVLSPLVAAVSVINTPDKFGADVRIISSACIVIVFYGIIYIINYIKGKNFFSKKYWIYALKFNIPLVPHYLSTLILSQSDRIMISKMIGMAEAGIYGLSHNLAMILNILTTSINNAFAPWIYQRLKEEKYRDISSVCNKLFLFVAVALAFMMAFSPEVISILAPSEYYDAVYVIPPLAISLYFMFMYQIFANVEFYFEKNKFIMLASIFSAGFNVFLNYIFIKELGYIAAGYTTLVCYVILGISHYIFSDKVAKKCIKDNIHLFDIKIVIGISCILMIFGLIMLLLYKNLLLRYGLILIMCMIFFIKRKDIYKFIVSIRR</sequence>
<feature type="transmembrane region" description="Helical" evidence="6">
    <location>
        <begin position="303"/>
        <end position="327"/>
    </location>
</feature>
<dbReference type="RefSeq" id="WP_118149289.1">
    <property type="nucleotide sequence ID" value="NZ_QRPM01000026.1"/>
</dbReference>
<dbReference type="PANTHER" id="PTHR30250">
    <property type="entry name" value="PST FAMILY PREDICTED COLANIC ACID TRANSPORTER"/>
    <property type="match status" value="1"/>
</dbReference>
<feature type="transmembrane region" description="Helical" evidence="6">
    <location>
        <begin position="454"/>
        <end position="469"/>
    </location>
</feature>
<protein>
    <submittedName>
        <fullName evidence="7">Uncharacterized protein</fullName>
    </submittedName>
</protein>
<proteinExistence type="predicted"/>
<gene>
    <name evidence="7" type="ORF">DW811_14410</name>
</gene>
<accession>A0A414D4V9</accession>
<dbReference type="Pfam" id="PF01943">
    <property type="entry name" value="Polysacc_synt"/>
    <property type="match status" value="1"/>
</dbReference>
<feature type="transmembrane region" description="Helical" evidence="6">
    <location>
        <begin position="125"/>
        <end position="145"/>
    </location>
</feature>
<evidence type="ECO:0000256" key="2">
    <source>
        <dbReference type="ARBA" id="ARBA00022475"/>
    </source>
</evidence>
<dbReference type="EMBL" id="QSIS01000031">
    <property type="protein sequence ID" value="RHD04222.1"/>
    <property type="molecule type" value="Genomic_DNA"/>
</dbReference>
<evidence type="ECO:0000256" key="4">
    <source>
        <dbReference type="ARBA" id="ARBA00022989"/>
    </source>
</evidence>
<dbReference type="InterPro" id="IPR002797">
    <property type="entry name" value="Polysacc_synth"/>
</dbReference>